<dbReference type="EMBL" id="CADCVM010000409">
    <property type="protein sequence ID" value="CAA9522114.1"/>
    <property type="molecule type" value="Genomic_DNA"/>
</dbReference>
<feature type="compositionally biased region" description="Basic residues" evidence="1">
    <location>
        <begin position="87"/>
        <end position="102"/>
    </location>
</feature>
<evidence type="ECO:0000256" key="1">
    <source>
        <dbReference type="SAM" id="MobiDB-lite"/>
    </source>
</evidence>
<dbReference type="AlphaFoldDB" id="A0A6J4TFU6"/>
<feature type="compositionally biased region" description="Basic and acidic residues" evidence="1">
    <location>
        <begin position="341"/>
        <end position="350"/>
    </location>
</feature>
<feature type="non-terminal residue" evidence="2">
    <location>
        <position position="1"/>
    </location>
</feature>
<feature type="non-terminal residue" evidence="2">
    <location>
        <position position="350"/>
    </location>
</feature>
<sequence length="350" mass="38168">ASEAGRRPCLRGRQSPRRFAGAGAEPALHRALDPPARLRTGRPYGPHRGPPGRPVFYDAGHLAPDDGRGLPSPASGHPGGARQVPALHRRKAPARARPRPARLRGPDDGGRWTAHVQGAARAARGAGAGPGTLRPRLPGEDAAPARPDPSGRHLGYRRQPLLRPARALARLAARRPRREPARPRPPVPGGLRPRECQGLPGMVGPCRREGYLSGDKARIGSLPGRGGERAVRRPGRSAAAGRHPRAAPLRSRVRQPRPLPRRPEARHRRREPQRGLSLRRAGQGHVPDRRLRGRGVEDREDKKGRRPGRRAVRALGSSGPRHPRRGGRGPAAFRYRRPTRVGREVRERGL</sequence>
<name>A0A6J4TFU6_9ACTN</name>
<gene>
    <name evidence="2" type="ORF">AVDCRST_MAG05-3686</name>
</gene>
<reference evidence="2" key="1">
    <citation type="submission" date="2020-02" db="EMBL/GenBank/DDBJ databases">
        <authorList>
            <person name="Meier V. D."/>
        </authorList>
    </citation>
    <scope>NUCLEOTIDE SEQUENCE</scope>
    <source>
        <strain evidence="2">AVDCRST_MAG05</strain>
    </source>
</reference>
<feature type="region of interest" description="Disordered" evidence="1">
    <location>
        <begin position="1"/>
        <end position="350"/>
    </location>
</feature>
<protein>
    <submittedName>
        <fullName evidence="2">Uncharacterized protein</fullName>
    </submittedName>
</protein>
<feature type="compositionally biased region" description="Basic and acidic residues" evidence="1">
    <location>
        <begin position="206"/>
        <end position="218"/>
    </location>
</feature>
<proteinExistence type="predicted"/>
<organism evidence="2">
    <name type="scientific">uncultured Rubrobacteraceae bacterium</name>
    <dbReference type="NCBI Taxonomy" id="349277"/>
    <lineage>
        <taxon>Bacteria</taxon>
        <taxon>Bacillati</taxon>
        <taxon>Actinomycetota</taxon>
        <taxon>Rubrobacteria</taxon>
        <taxon>Rubrobacterales</taxon>
        <taxon>Rubrobacteraceae</taxon>
        <taxon>environmental samples</taxon>
    </lineage>
</organism>
<accession>A0A6J4TFU6</accession>
<feature type="compositionally biased region" description="Low complexity" evidence="1">
    <location>
        <begin position="157"/>
        <end position="171"/>
    </location>
</feature>
<evidence type="ECO:0000313" key="2">
    <source>
        <dbReference type="EMBL" id="CAA9522114.1"/>
    </source>
</evidence>
<feature type="compositionally biased region" description="Basic and acidic residues" evidence="1">
    <location>
        <begin position="286"/>
        <end position="303"/>
    </location>
</feature>